<organism evidence="9 10">
    <name type="scientific">Pedobacter kyungheensis</name>
    <dbReference type="NCBI Taxonomy" id="1069985"/>
    <lineage>
        <taxon>Bacteria</taxon>
        <taxon>Pseudomonadati</taxon>
        <taxon>Bacteroidota</taxon>
        <taxon>Sphingobacteriia</taxon>
        <taxon>Sphingobacteriales</taxon>
        <taxon>Sphingobacteriaceae</taxon>
        <taxon>Pedobacter</taxon>
    </lineage>
</organism>
<dbReference type="GO" id="GO:0000160">
    <property type="term" value="P:phosphorelay signal transduction system"/>
    <property type="evidence" value="ECO:0007669"/>
    <property type="project" value="InterPro"/>
</dbReference>
<dbReference type="InterPro" id="IPR012318">
    <property type="entry name" value="HTH_CRP"/>
</dbReference>
<dbReference type="Gene3D" id="2.60.120.10">
    <property type="entry name" value="Jelly Rolls"/>
    <property type="match status" value="1"/>
</dbReference>
<dbReference type="InterPro" id="IPR011006">
    <property type="entry name" value="CheY-like_superfamily"/>
</dbReference>
<dbReference type="InterPro" id="IPR018335">
    <property type="entry name" value="Tscrpt_reg_HTH_Crp-type_CS"/>
</dbReference>
<dbReference type="CDD" id="cd00038">
    <property type="entry name" value="CAP_ED"/>
    <property type="match status" value="1"/>
</dbReference>
<sequence>MKKKVLIIEDNDDIRESTAEILSLADYETFTASNGKIGVELAIKHHPHLILCDIMMPELDGYGVLYLLHKNPQTASIPFIFITAKSERADMRKGMEMGADDYLTKPFDDIELLNAIEGRLKKSKTSGNFNGTDIDTQSLFTELIKKGKSRVLANKQLIYVEEDEPNHVYYLKKGQVKTYKRFKDGRELSSALYQAGDFFGYESLFTERTYEDNAATLADCELILIPKSAFTDYLYQHQPLSAAFIRLLSGSVRDKENQMLQLAYFSVRKRVADALIQVAEKFSTIENDSATIKISRDDLAAMVGTASETVSRMLADFKEEKLIEKSGNAIKITAVSKLKNIKQ</sequence>
<dbReference type="SMART" id="SM00419">
    <property type="entry name" value="HTH_CRP"/>
    <property type="match status" value="1"/>
</dbReference>
<evidence type="ECO:0000259" key="7">
    <source>
        <dbReference type="PROSITE" id="PS50110"/>
    </source>
</evidence>
<dbReference type="CDD" id="cd17574">
    <property type="entry name" value="REC_OmpR"/>
    <property type="match status" value="1"/>
</dbReference>
<keyword evidence="3" id="KW-0238">DNA-binding</keyword>
<dbReference type="Pfam" id="PF00072">
    <property type="entry name" value="Response_reg"/>
    <property type="match status" value="1"/>
</dbReference>
<evidence type="ECO:0000259" key="8">
    <source>
        <dbReference type="PROSITE" id="PS51063"/>
    </source>
</evidence>
<dbReference type="SUPFAM" id="SSF46785">
    <property type="entry name" value="Winged helix' DNA-binding domain"/>
    <property type="match status" value="1"/>
</dbReference>
<dbReference type="Gene3D" id="1.10.10.10">
    <property type="entry name" value="Winged helix-like DNA-binding domain superfamily/Winged helix DNA-binding domain"/>
    <property type="match status" value="1"/>
</dbReference>
<dbReference type="EMBL" id="JSYN01000014">
    <property type="protein sequence ID" value="KIA93552.1"/>
    <property type="molecule type" value="Genomic_DNA"/>
</dbReference>
<dbReference type="InterPro" id="IPR014710">
    <property type="entry name" value="RmlC-like_jellyroll"/>
</dbReference>
<dbReference type="AlphaFoldDB" id="A0A0C1FKW3"/>
<keyword evidence="1 5" id="KW-0597">Phosphoprotein</keyword>
<evidence type="ECO:0000256" key="1">
    <source>
        <dbReference type="ARBA" id="ARBA00022553"/>
    </source>
</evidence>
<name>A0A0C1FKW3_9SPHI</name>
<comment type="caution">
    <text evidence="9">The sequence shown here is derived from an EMBL/GenBank/DDBJ whole genome shotgun (WGS) entry which is preliminary data.</text>
</comment>
<dbReference type="PANTHER" id="PTHR44591">
    <property type="entry name" value="STRESS RESPONSE REGULATOR PROTEIN 1"/>
    <property type="match status" value="1"/>
</dbReference>
<keyword evidence="10" id="KW-1185">Reference proteome</keyword>
<feature type="domain" description="HTH crp-type" evidence="8">
    <location>
        <begin position="265"/>
        <end position="336"/>
    </location>
</feature>
<evidence type="ECO:0000256" key="2">
    <source>
        <dbReference type="ARBA" id="ARBA00023015"/>
    </source>
</evidence>
<dbReference type="InterPro" id="IPR018490">
    <property type="entry name" value="cNMP-bd_dom_sf"/>
</dbReference>
<evidence type="ECO:0000256" key="5">
    <source>
        <dbReference type="PROSITE-ProRule" id="PRU00169"/>
    </source>
</evidence>
<dbReference type="RefSeq" id="WP_039476455.1">
    <property type="nucleotide sequence ID" value="NZ_JSYN01000014.1"/>
</dbReference>
<feature type="modified residue" description="4-aspartylphosphate" evidence="5">
    <location>
        <position position="53"/>
    </location>
</feature>
<dbReference type="PROSITE" id="PS50110">
    <property type="entry name" value="RESPONSE_REGULATORY"/>
    <property type="match status" value="1"/>
</dbReference>
<evidence type="ECO:0000259" key="6">
    <source>
        <dbReference type="PROSITE" id="PS50042"/>
    </source>
</evidence>
<reference evidence="9 10" key="1">
    <citation type="submission" date="2014-10" db="EMBL/GenBank/DDBJ databases">
        <title>Pedobacter Kyungheensis.</title>
        <authorList>
            <person name="Anderson B.M."/>
            <person name="Newman J.D."/>
        </authorList>
    </citation>
    <scope>NUCLEOTIDE SEQUENCE [LARGE SCALE GENOMIC DNA]</scope>
    <source>
        <strain evidence="9 10">KACC 16221</strain>
    </source>
</reference>
<dbReference type="InterPro" id="IPR036390">
    <property type="entry name" value="WH_DNA-bd_sf"/>
</dbReference>
<dbReference type="GO" id="GO:0003677">
    <property type="term" value="F:DNA binding"/>
    <property type="evidence" value="ECO:0007669"/>
    <property type="project" value="UniProtKB-KW"/>
</dbReference>
<evidence type="ECO:0000313" key="9">
    <source>
        <dbReference type="EMBL" id="KIA93552.1"/>
    </source>
</evidence>
<dbReference type="Gene3D" id="3.40.50.2300">
    <property type="match status" value="1"/>
</dbReference>
<dbReference type="SUPFAM" id="SSF51206">
    <property type="entry name" value="cAMP-binding domain-like"/>
    <property type="match status" value="1"/>
</dbReference>
<evidence type="ECO:0000313" key="10">
    <source>
        <dbReference type="Proteomes" id="UP000031246"/>
    </source>
</evidence>
<accession>A0A0C1FKW3</accession>
<dbReference type="PRINTS" id="PR00034">
    <property type="entry name" value="HTHCRP"/>
</dbReference>
<dbReference type="PROSITE" id="PS51063">
    <property type="entry name" value="HTH_CRP_2"/>
    <property type="match status" value="1"/>
</dbReference>
<protein>
    <submittedName>
        <fullName evidence="9">Transcriptional regulator</fullName>
    </submittedName>
</protein>
<dbReference type="SMART" id="SM00448">
    <property type="entry name" value="REC"/>
    <property type="match status" value="1"/>
</dbReference>
<proteinExistence type="predicted"/>
<dbReference type="PROSITE" id="PS00042">
    <property type="entry name" value="HTH_CRP_1"/>
    <property type="match status" value="1"/>
</dbReference>
<keyword evidence="2" id="KW-0805">Transcription regulation</keyword>
<keyword evidence="4" id="KW-0804">Transcription</keyword>
<feature type="domain" description="Response regulatory" evidence="7">
    <location>
        <begin position="4"/>
        <end position="120"/>
    </location>
</feature>
<evidence type="ECO:0000256" key="4">
    <source>
        <dbReference type="ARBA" id="ARBA00023163"/>
    </source>
</evidence>
<dbReference type="PROSITE" id="PS50042">
    <property type="entry name" value="CNMP_BINDING_3"/>
    <property type="match status" value="1"/>
</dbReference>
<dbReference type="GO" id="GO:0003700">
    <property type="term" value="F:DNA-binding transcription factor activity"/>
    <property type="evidence" value="ECO:0007669"/>
    <property type="project" value="InterPro"/>
</dbReference>
<dbReference type="InterPro" id="IPR001789">
    <property type="entry name" value="Sig_transdc_resp-reg_receiver"/>
</dbReference>
<dbReference type="InterPro" id="IPR050595">
    <property type="entry name" value="Bact_response_regulator"/>
</dbReference>
<dbReference type="InterPro" id="IPR036388">
    <property type="entry name" value="WH-like_DNA-bd_sf"/>
</dbReference>
<dbReference type="Pfam" id="PF00027">
    <property type="entry name" value="cNMP_binding"/>
    <property type="match status" value="1"/>
</dbReference>
<gene>
    <name evidence="9" type="ORF">OC25_12310</name>
</gene>
<feature type="domain" description="Cyclic nucleotide-binding" evidence="6">
    <location>
        <begin position="142"/>
        <end position="234"/>
    </location>
</feature>
<dbReference type="PANTHER" id="PTHR44591:SF3">
    <property type="entry name" value="RESPONSE REGULATORY DOMAIN-CONTAINING PROTEIN"/>
    <property type="match status" value="1"/>
</dbReference>
<dbReference type="SMART" id="SM00100">
    <property type="entry name" value="cNMP"/>
    <property type="match status" value="1"/>
</dbReference>
<dbReference type="Pfam" id="PF13545">
    <property type="entry name" value="HTH_Crp_2"/>
    <property type="match status" value="1"/>
</dbReference>
<evidence type="ECO:0000256" key="3">
    <source>
        <dbReference type="ARBA" id="ARBA00023125"/>
    </source>
</evidence>
<dbReference type="SUPFAM" id="SSF52172">
    <property type="entry name" value="CheY-like"/>
    <property type="match status" value="1"/>
</dbReference>
<dbReference type="InterPro" id="IPR000595">
    <property type="entry name" value="cNMP-bd_dom"/>
</dbReference>
<dbReference type="OrthoDB" id="9127033at2"/>
<dbReference type="Proteomes" id="UP000031246">
    <property type="component" value="Unassembled WGS sequence"/>
</dbReference>